<proteinExistence type="predicted"/>
<dbReference type="WBParaSite" id="ES5_v2.g9714.t2">
    <property type="protein sequence ID" value="ES5_v2.g9714.t2"/>
    <property type="gene ID" value="ES5_v2.g9714"/>
</dbReference>
<sequence length="246" mass="28752">MDYTNDEIEETLSGMGYAADNDAIEEIRRELFSNEFNNEDSIFDILDPLLEVLEEGCNKQPSQEVADKFPHIQELIQCGQETLQRLYHEMHDLDEEISAALEDCDPELRETLIRNLNMQEEQARNYHFSETLSDIYEEEEEPSPQNAQKKQPSKERETEQALISEVLKQKGAVRVNCPPPGKAPFKYDPVKRNAQYREAWKKFPVPGEKRRASLRWKIRDIMIGRDIPHLKLIPNPGFIPRPDWKE</sequence>
<name>A0AC34GYJ8_9BILA</name>
<evidence type="ECO:0000313" key="1">
    <source>
        <dbReference type="Proteomes" id="UP000887579"/>
    </source>
</evidence>
<dbReference type="Proteomes" id="UP000887579">
    <property type="component" value="Unplaced"/>
</dbReference>
<protein>
    <submittedName>
        <fullName evidence="2">Centriolar and ciliogenesis-associated protein HYLS1 C-terminal domain-containing protein</fullName>
    </submittedName>
</protein>
<reference evidence="2" key="1">
    <citation type="submission" date="2022-11" db="UniProtKB">
        <authorList>
            <consortium name="WormBaseParasite"/>
        </authorList>
    </citation>
    <scope>IDENTIFICATION</scope>
</reference>
<accession>A0AC34GYJ8</accession>
<evidence type="ECO:0000313" key="2">
    <source>
        <dbReference type="WBParaSite" id="ES5_v2.g9714.t2"/>
    </source>
</evidence>
<organism evidence="1 2">
    <name type="scientific">Panagrolaimus sp. ES5</name>
    <dbReference type="NCBI Taxonomy" id="591445"/>
    <lineage>
        <taxon>Eukaryota</taxon>
        <taxon>Metazoa</taxon>
        <taxon>Ecdysozoa</taxon>
        <taxon>Nematoda</taxon>
        <taxon>Chromadorea</taxon>
        <taxon>Rhabditida</taxon>
        <taxon>Tylenchina</taxon>
        <taxon>Panagrolaimomorpha</taxon>
        <taxon>Panagrolaimoidea</taxon>
        <taxon>Panagrolaimidae</taxon>
        <taxon>Panagrolaimus</taxon>
    </lineage>
</organism>